<dbReference type="Pfam" id="PF00571">
    <property type="entry name" value="CBS"/>
    <property type="match status" value="2"/>
</dbReference>
<evidence type="ECO:0000256" key="1">
    <source>
        <dbReference type="ARBA" id="ARBA00004651"/>
    </source>
</evidence>
<accession>A0A1M4ZID1</accession>
<dbReference type="PANTHER" id="PTHR22777:SF32">
    <property type="entry name" value="UPF0053 INNER MEMBRANE PROTEIN YFJD"/>
    <property type="match status" value="1"/>
</dbReference>
<evidence type="ECO:0000259" key="13">
    <source>
        <dbReference type="PROSITE" id="PS51846"/>
    </source>
</evidence>
<proteinExistence type="inferred from homology"/>
<keyword evidence="5" id="KW-0677">Repeat</keyword>
<feature type="transmembrane region" description="Helical" evidence="11">
    <location>
        <begin position="6"/>
        <end position="28"/>
    </location>
</feature>
<dbReference type="Pfam" id="PF03471">
    <property type="entry name" value="CorC_HlyC"/>
    <property type="match status" value="1"/>
</dbReference>
<evidence type="ECO:0000256" key="5">
    <source>
        <dbReference type="ARBA" id="ARBA00022737"/>
    </source>
</evidence>
<keyword evidence="6 10" id="KW-1133">Transmembrane helix</keyword>
<dbReference type="FunFam" id="3.10.580.10:FF:000002">
    <property type="entry name" value="Magnesium/cobalt efflux protein CorC"/>
    <property type="match status" value="1"/>
</dbReference>
<feature type="domain" description="CNNM transmembrane" evidence="13">
    <location>
        <begin position="4"/>
        <end position="210"/>
    </location>
</feature>
<comment type="similarity">
    <text evidence="2">Belongs to the UPF0053 family.</text>
</comment>
<keyword evidence="3" id="KW-1003">Cell membrane</keyword>
<evidence type="ECO:0000256" key="9">
    <source>
        <dbReference type="PROSITE-ProRule" id="PRU00703"/>
    </source>
</evidence>
<dbReference type="AlphaFoldDB" id="A0A1M4ZID1"/>
<dbReference type="InterPro" id="IPR044751">
    <property type="entry name" value="Ion_transp-like_CBS"/>
</dbReference>
<protein>
    <submittedName>
        <fullName evidence="14">Putative hemolysin</fullName>
    </submittedName>
</protein>
<sequence length="461" mass="52114">MDDGSSSPIWACIIFVLFIIINGILYGFGAAIQRVSESELEKKADDGDKKAGYLLKMLENPTGFVNTLQMIATLFSILAGYLGVRGFTPYLIRLFRGYALDQYISVSVLSVISVILVILVILILLLGIGILSFKKIFSYHPEKYAYRYVGFVRLAMKLCRPFTFVITKLSNLVVRIFGIDPNKVSDDLTEEEIISIVGEAHEQGVIEEGEAEMIQNIMEFSDTEAKDIMTHRKNINSLDEELTLDEAIGVMLEKSNSRYPVYSGDIDNIQGILHLKDAMKQLTYHHNGDKQLKEISHLIRPAVFIPETRNINLLFKHMQAKKVHMVIVVDEYGQTSGLVAMEDILEEIVGNILDEYDEDDNFIQTQHDNTLIMDGLTPLEQVGEVLGIDFEEEEYETLNGYLTSILGHIPNIEEDREVQGKGYSFEILSVLNNTVQKVRVKKLQEEKEGEEACQDIQNSQI</sequence>
<dbReference type="Pfam" id="PF01595">
    <property type="entry name" value="CNNM"/>
    <property type="match status" value="1"/>
</dbReference>
<dbReference type="Proteomes" id="UP000184245">
    <property type="component" value="Unassembled WGS sequence"/>
</dbReference>
<gene>
    <name evidence="14" type="ORF">SAMN02745158_02767</name>
</gene>
<evidence type="ECO:0000256" key="6">
    <source>
        <dbReference type="ARBA" id="ARBA00022989"/>
    </source>
</evidence>
<dbReference type="RefSeq" id="WP_072852727.1">
    <property type="nucleotide sequence ID" value="NZ_FQVI01000015.1"/>
</dbReference>
<organism evidence="14 15">
    <name type="scientific">Lactonifactor longoviformis DSM 17459</name>
    <dbReference type="NCBI Taxonomy" id="1122155"/>
    <lineage>
        <taxon>Bacteria</taxon>
        <taxon>Bacillati</taxon>
        <taxon>Bacillota</taxon>
        <taxon>Clostridia</taxon>
        <taxon>Eubacteriales</taxon>
        <taxon>Clostridiaceae</taxon>
        <taxon>Lactonifactor</taxon>
    </lineage>
</organism>
<evidence type="ECO:0000256" key="11">
    <source>
        <dbReference type="SAM" id="Phobius"/>
    </source>
</evidence>
<dbReference type="SUPFAM" id="SSF54631">
    <property type="entry name" value="CBS-domain pair"/>
    <property type="match status" value="1"/>
</dbReference>
<evidence type="ECO:0000256" key="10">
    <source>
        <dbReference type="PROSITE-ProRule" id="PRU01193"/>
    </source>
</evidence>
<comment type="subcellular location">
    <subcellularLocation>
        <location evidence="1">Cell membrane</location>
        <topology evidence="1">Multi-pass membrane protein</topology>
    </subcellularLocation>
</comment>
<dbReference type="InterPro" id="IPR046342">
    <property type="entry name" value="CBS_dom_sf"/>
</dbReference>
<feature type="domain" description="CBS" evidence="12">
    <location>
        <begin position="229"/>
        <end position="290"/>
    </location>
</feature>
<dbReference type="InterPro" id="IPR005170">
    <property type="entry name" value="Transptr-assoc_dom"/>
</dbReference>
<evidence type="ECO:0000256" key="2">
    <source>
        <dbReference type="ARBA" id="ARBA00006337"/>
    </source>
</evidence>
<feature type="domain" description="CBS" evidence="12">
    <location>
        <begin position="298"/>
        <end position="355"/>
    </location>
</feature>
<dbReference type="CDD" id="cd04590">
    <property type="entry name" value="CBS_pair_CorC_HlyC_assoc"/>
    <property type="match status" value="1"/>
</dbReference>
<dbReference type="PANTHER" id="PTHR22777">
    <property type="entry name" value="HEMOLYSIN-RELATED"/>
    <property type="match status" value="1"/>
</dbReference>
<evidence type="ECO:0000259" key="12">
    <source>
        <dbReference type="PROSITE" id="PS51371"/>
    </source>
</evidence>
<dbReference type="SMART" id="SM01091">
    <property type="entry name" value="CorC_HlyC"/>
    <property type="match status" value="1"/>
</dbReference>
<reference evidence="14 15" key="1">
    <citation type="submission" date="2016-11" db="EMBL/GenBank/DDBJ databases">
        <authorList>
            <person name="Jaros S."/>
            <person name="Januszkiewicz K."/>
            <person name="Wedrychowicz H."/>
        </authorList>
    </citation>
    <scope>NUCLEOTIDE SEQUENCE [LARGE SCALE GENOMIC DNA]</scope>
    <source>
        <strain evidence="14 15">DSM 17459</strain>
    </source>
</reference>
<keyword evidence="4 10" id="KW-0812">Transmembrane</keyword>
<feature type="transmembrane region" description="Helical" evidence="11">
    <location>
        <begin position="64"/>
        <end position="84"/>
    </location>
</feature>
<dbReference type="InterPro" id="IPR016169">
    <property type="entry name" value="FAD-bd_PCMH_sub2"/>
</dbReference>
<keyword evidence="8 10" id="KW-0472">Membrane</keyword>
<dbReference type="SMART" id="SM00116">
    <property type="entry name" value="CBS"/>
    <property type="match status" value="2"/>
</dbReference>
<dbReference type="EMBL" id="FQVI01000015">
    <property type="protein sequence ID" value="SHF17557.1"/>
    <property type="molecule type" value="Genomic_DNA"/>
</dbReference>
<keyword evidence="15" id="KW-1185">Reference proteome</keyword>
<dbReference type="SUPFAM" id="SSF56176">
    <property type="entry name" value="FAD-binding/transporter-associated domain-like"/>
    <property type="match status" value="1"/>
</dbReference>
<evidence type="ECO:0000256" key="8">
    <source>
        <dbReference type="ARBA" id="ARBA00023136"/>
    </source>
</evidence>
<dbReference type="PROSITE" id="PS51371">
    <property type="entry name" value="CBS"/>
    <property type="match status" value="2"/>
</dbReference>
<dbReference type="Gene3D" id="3.10.580.10">
    <property type="entry name" value="CBS-domain"/>
    <property type="match status" value="1"/>
</dbReference>
<dbReference type="GO" id="GO:0005886">
    <property type="term" value="C:plasma membrane"/>
    <property type="evidence" value="ECO:0007669"/>
    <property type="project" value="UniProtKB-SubCell"/>
</dbReference>
<evidence type="ECO:0000313" key="14">
    <source>
        <dbReference type="EMBL" id="SHF17557.1"/>
    </source>
</evidence>
<dbReference type="InterPro" id="IPR036318">
    <property type="entry name" value="FAD-bd_PCMH-like_sf"/>
</dbReference>
<evidence type="ECO:0000313" key="15">
    <source>
        <dbReference type="Proteomes" id="UP000184245"/>
    </source>
</evidence>
<dbReference type="OrthoDB" id="9798188at2"/>
<evidence type="ECO:0000256" key="3">
    <source>
        <dbReference type="ARBA" id="ARBA00022475"/>
    </source>
</evidence>
<dbReference type="InterPro" id="IPR000644">
    <property type="entry name" value="CBS_dom"/>
</dbReference>
<dbReference type="InterPro" id="IPR002550">
    <property type="entry name" value="CNNM"/>
</dbReference>
<evidence type="ECO:0000256" key="4">
    <source>
        <dbReference type="ARBA" id="ARBA00022692"/>
    </source>
</evidence>
<dbReference type="PROSITE" id="PS51846">
    <property type="entry name" value="CNNM"/>
    <property type="match status" value="1"/>
</dbReference>
<keyword evidence="7 9" id="KW-0129">CBS domain</keyword>
<dbReference type="STRING" id="1122155.SAMN02745158_02767"/>
<evidence type="ECO:0000256" key="7">
    <source>
        <dbReference type="ARBA" id="ARBA00023122"/>
    </source>
</evidence>
<name>A0A1M4ZID1_9CLOT</name>
<dbReference type="GO" id="GO:0050660">
    <property type="term" value="F:flavin adenine dinucleotide binding"/>
    <property type="evidence" value="ECO:0007669"/>
    <property type="project" value="InterPro"/>
</dbReference>
<dbReference type="Gene3D" id="3.30.465.10">
    <property type="match status" value="1"/>
</dbReference>
<feature type="transmembrane region" description="Helical" evidence="11">
    <location>
        <begin position="104"/>
        <end position="133"/>
    </location>
</feature>